<sequence>MQKQAYIIRSSAANLSTSSLVTMPRTYQRKTANVPPDEKSLRAALDAVLKERTSIHVATDLNNLKKSSLFDYVKKFRGSESIPEQIKRTESSHQVLSKKLESDLVKYLKTCSLMSHGLTTTEL</sequence>
<reference evidence="1 2" key="1">
    <citation type="journal article" date="2023" name="Nucleic Acids Res.">
        <title>The hologenome of Daphnia magna reveals possible DNA methylation and microbiome-mediated evolution of the host genome.</title>
        <authorList>
            <person name="Chaturvedi A."/>
            <person name="Li X."/>
            <person name="Dhandapani V."/>
            <person name="Marshall H."/>
            <person name="Kissane S."/>
            <person name="Cuenca-Cambronero M."/>
            <person name="Asole G."/>
            <person name="Calvet F."/>
            <person name="Ruiz-Romero M."/>
            <person name="Marangio P."/>
            <person name="Guigo R."/>
            <person name="Rago D."/>
            <person name="Mirbahai L."/>
            <person name="Eastwood N."/>
            <person name="Colbourne J.K."/>
            <person name="Zhou J."/>
            <person name="Mallon E."/>
            <person name="Orsini L."/>
        </authorList>
    </citation>
    <scope>NUCLEOTIDE SEQUENCE [LARGE SCALE GENOMIC DNA]</scope>
    <source>
        <strain evidence="1">LRV0_1</strain>
    </source>
</reference>
<dbReference type="EMBL" id="JAOYFB010000038">
    <property type="protein sequence ID" value="KAK4028013.1"/>
    <property type="molecule type" value="Genomic_DNA"/>
</dbReference>
<gene>
    <name evidence="1" type="ORF">OUZ56_017176</name>
</gene>
<name>A0ABR0ASA8_9CRUS</name>
<proteinExistence type="predicted"/>
<organism evidence="1 2">
    <name type="scientific">Daphnia magna</name>
    <dbReference type="NCBI Taxonomy" id="35525"/>
    <lineage>
        <taxon>Eukaryota</taxon>
        <taxon>Metazoa</taxon>
        <taxon>Ecdysozoa</taxon>
        <taxon>Arthropoda</taxon>
        <taxon>Crustacea</taxon>
        <taxon>Branchiopoda</taxon>
        <taxon>Diplostraca</taxon>
        <taxon>Cladocera</taxon>
        <taxon>Anomopoda</taxon>
        <taxon>Daphniidae</taxon>
        <taxon>Daphnia</taxon>
    </lineage>
</organism>
<protein>
    <submittedName>
        <fullName evidence="1">Uncharacterized protein</fullName>
    </submittedName>
</protein>
<dbReference type="Proteomes" id="UP001234178">
    <property type="component" value="Unassembled WGS sequence"/>
</dbReference>
<comment type="caution">
    <text evidence="1">The sequence shown here is derived from an EMBL/GenBank/DDBJ whole genome shotgun (WGS) entry which is preliminary data.</text>
</comment>
<accession>A0ABR0ASA8</accession>
<keyword evidence="2" id="KW-1185">Reference proteome</keyword>
<evidence type="ECO:0000313" key="1">
    <source>
        <dbReference type="EMBL" id="KAK4028013.1"/>
    </source>
</evidence>
<evidence type="ECO:0000313" key="2">
    <source>
        <dbReference type="Proteomes" id="UP001234178"/>
    </source>
</evidence>